<dbReference type="AlphaFoldDB" id="A0A921LEC6"/>
<sequence length="160" mass="18143">MRILIVSDTHKAHGNLERVLQMEGPIDMLIHLGDVEGRADYIEAIAGCPVHMVSGNNDFFSDLPWEEEFFIGDYHVFITHGHGYFVGMNEDKLKAEARGRGADIVMYGHTHMPALTIEADLVTLNPGSISYPRQKGRKPSYIMMEMDPEGRAFYEIRYLV</sequence>
<comment type="caution">
    <text evidence="4">The sequence shown here is derived from an EMBL/GenBank/DDBJ whole genome shotgun (WGS) entry which is preliminary data.</text>
</comment>
<dbReference type="Gene3D" id="3.60.21.10">
    <property type="match status" value="1"/>
</dbReference>
<evidence type="ECO:0000256" key="1">
    <source>
        <dbReference type="ARBA" id="ARBA00008950"/>
    </source>
</evidence>
<comment type="cofactor">
    <cofactor evidence="2">
        <name>a divalent metal cation</name>
        <dbReference type="ChEBI" id="CHEBI:60240"/>
    </cofactor>
</comment>
<dbReference type="Pfam" id="PF12850">
    <property type="entry name" value="Metallophos_2"/>
    <property type="match status" value="1"/>
</dbReference>
<organism evidence="4 5">
    <name type="scientific">Lachnoclostridium phocaeense</name>
    <dbReference type="NCBI Taxonomy" id="1871021"/>
    <lineage>
        <taxon>Bacteria</taxon>
        <taxon>Bacillati</taxon>
        <taxon>Bacillota</taxon>
        <taxon>Clostridia</taxon>
        <taxon>Lachnospirales</taxon>
        <taxon>Lachnospiraceae</taxon>
    </lineage>
</organism>
<dbReference type="InterPro" id="IPR024654">
    <property type="entry name" value="Calcineurin-like_PHP_lpxH"/>
</dbReference>
<dbReference type="SUPFAM" id="SSF56300">
    <property type="entry name" value="Metallo-dependent phosphatases"/>
    <property type="match status" value="1"/>
</dbReference>
<evidence type="ECO:0000313" key="5">
    <source>
        <dbReference type="Proteomes" id="UP000769156"/>
    </source>
</evidence>
<comment type="similarity">
    <text evidence="1 2">Belongs to the metallophosphoesterase superfamily. YfcE family.</text>
</comment>
<dbReference type="NCBIfam" id="TIGR00040">
    <property type="entry name" value="yfcE"/>
    <property type="match status" value="1"/>
</dbReference>
<dbReference type="InterPro" id="IPR029052">
    <property type="entry name" value="Metallo-depent_PP-like"/>
</dbReference>
<gene>
    <name evidence="4" type="ORF">K8V82_08705</name>
</gene>
<name>A0A921LEC6_9FIRM</name>
<dbReference type="PANTHER" id="PTHR11124">
    <property type="entry name" value="VACUOLAR SORTING PROTEIN VPS29"/>
    <property type="match status" value="1"/>
</dbReference>
<dbReference type="Proteomes" id="UP000769156">
    <property type="component" value="Unassembled WGS sequence"/>
</dbReference>
<reference evidence="4" key="2">
    <citation type="submission" date="2021-09" db="EMBL/GenBank/DDBJ databases">
        <authorList>
            <person name="Gilroy R."/>
        </authorList>
    </citation>
    <scope>NUCLEOTIDE SEQUENCE</scope>
    <source>
        <strain evidence="4">ChiSjej5B23-16112</strain>
    </source>
</reference>
<feature type="domain" description="Calcineurin-like phosphoesterase" evidence="3">
    <location>
        <begin position="1"/>
        <end position="147"/>
    </location>
</feature>
<proteinExistence type="inferred from homology"/>
<protein>
    <recommendedName>
        <fullName evidence="2">Phosphoesterase</fullName>
        <ecNumber evidence="2">3.1.4.-</ecNumber>
    </recommendedName>
</protein>
<keyword evidence="2" id="KW-0479">Metal-binding</keyword>
<dbReference type="InterPro" id="IPR000979">
    <property type="entry name" value="Phosphodiesterase_MJ0936/Vps29"/>
</dbReference>
<reference evidence="4" key="1">
    <citation type="journal article" date="2021" name="PeerJ">
        <title>Extensive microbial diversity within the chicken gut microbiome revealed by metagenomics and culture.</title>
        <authorList>
            <person name="Gilroy R."/>
            <person name="Ravi A."/>
            <person name="Getino M."/>
            <person name="Pursley I."/>
            <person name="Horton D.L."/>
            <person name="Alikhan N.F."/>
            <person name="Baker D."/>
            <person name="Gharbi K."/>
            <person name="Hall N."/>
            <person name="Watson M."/>
            <person name="Adriaenssens E.M."/>
            <person name="Foster-Nyarko E."/>
            <person name="Jarju S."/>
            <person name="Secka A."/>
            <person name="Antonio M."/>
            <person name="Oren A."/>
            <person name="Chaudhuri R.R."/>
            <person name="La Ragione R."/>
            <person name="Hildebrand F."/>
            <person name="Pallen M.J."/>
        </authorList>
    </citation>
    <scope>NUCLEOTIDE SEQUENCE</scope>
    <source>
        <strain evidence="4">ChiSjej5B23-16112</strain>
    </source>
</reference>
<evidence type="ECO:0000259" key="3">
    <source>
        <dbReference type="Pfam" id="PF12850"/>
    </source>
</evidence>
<evidence type="ECO:0000256" key="2">
    <source>
        <dbReference type="RuleBase" id="RU362039"/>
    </source>
</evidence>
<accession>A0A921LEC6</accession>
<evidence type="ECO:0000313" key="4">
    <source>
        <dbReference type="EMBL" id="HJF94856.1"/>
    </source>
</evidence>
<dbReference type="GO" id="GO:0016787">
    <property type="term" value="F:hydrolase activity"/>
    <property type="evidence" value="ECO:0007669"/>
    <property type="project" value="UniProtKB-UniRule"/>
</dbReference>
<dbReference type="EC" id="3.1.4.-" evidence="2"/>
<dbReference type="EMBL" id="DYVY01000145">
    <property type="protein sequence ID" value="HJF94856.1"/>
    <property type="molecule type" value="Genomic_DNA"/>
</dbReference>
<dbReference type="GO" id="GO:0046872">
    <property type="term" value="F:metal ion binding"/>
    <property type="evidence" value="ECO:0007669"/>
    <property type="project" value="UniProtKB-KW"/>
</dbReference>